<evidence type="ECO:0000313" key="3">
    <source>
        <dbReference type="Proteomes" id="UP000467841"/>
    </source>
</evidence>
<comment type="caution">
    <text evidence="2">The sequence shown here is derived from an EMBL/GenBank/DDBJ whole genome shotgun (WGS) entry which is preliminary data.</text>
</comment>
<protein>
    <submittedName>
        <fullName evidence="2">Uncharacterized protein</fullName>
    </submittedName>
</protein>
<sequence>MNSEKTICDSFRQEAMSRGSRLLLCRASFSYLLLSDHHDRHLHHQILHNFIRSNSIRTPISIKAFLSDPSPSPIGSRVNSRVLFFSTKIIITLVDGFAIIVAVRRRAEDRD</sequence>
<accession>A0A6D2KXT6</accession>
<proteinExistence type="predicted"/>
<keyword evidence="1" id="KW-0812">Transmembrane</keyword>
<dbReference type="AlphaFoldDB" id="A0A6D2KXT6"/>
<feature type="transmembrane region" description="Helical" evidence="1">
    <location>
        <begin position="82"/>
        <end position="103"/>
    </location>
</feature>
<evidence type="ECO:0000313" key="2">
    <source>
        <dbReference type="EMBL" id="CAA7052693.1"/>
    </source>
</evidence>
<keyword evidence="1" id="KW-0472">Membrane</keyword>
<organism evidence="2 3">
    <name type="scientific">Microthlaspi erraticum</name>
    <dbReference type="NCBI Taxonomy" id="1685480"/>
    <lineage>
        <taxon>Eukaryota</taxon>
        <taxon>Viridiplantae</taxon>
        <taxon>Streptophyta</taxon>
        <taxon>Embryophyta</taxon>
        <taxon>Tracheophyta</taxon>
        <taxon>Spermatophyta</taxon>
        <taxon>Magnoliopsida</taxon>
        <taxon>eudicotyledons</taxon>
        <taxon>Gunneridae</taxon>
        <taxon>Pentapetalae</taxon>
        <taxon>rosids</taxon>
        <taxon>malvids</taxon>
        <taxon>Brassicales</taxon>
        <taxon>Brassicaceae</taxon>
        <taxon>Coluteocarpeae</taxon>
        <taxon>Microthlaspi</taxon>
    </lineage>
</organism>
<name>A0A6D2KXT6_9BRAS</name>
<keyword evidence="3" id="KW-1185">Reference proteome</keyword>
<keyword evidence="1" id="KW-1133">Transmembrane helix</keyword>
<gene>
    <name evidence="2" type="ORF">MERR_LOCUS39928</name>
</gene>
<dbReference type="EMBL" id="CACVBM020001507">
    <property type="protein sequence ID" value="CAA7052693.1"/>
    <property type="molecule type" value="Genomic_DNA"/>
</dbReference>
<evidence type="ECO:0000256" key="1">
    <source>
        <dbReference type="SAM" id="Phobius"/>
    </source>
</evidence>
<reference evidence="2" key="1">
    <citation type="submission" date="2020-01" db="EMBL/GenBank/DDBJ databases">
        <authorList>
            <person name="Mishra B."/>
        </authorList>
    </citation>
    <scope>NUCLEOTIDE SEQUENCE [LARGE SCALE GENOMIC DNA]</scope>
</reference>
<dbReference type="Proteomes" id="UP000467841">
    <property type="component" value="Unassembled WGS sequence"/>
</dbReference>